<feature type="compositionally biased region" description="Gly residues" evidence="6">
    <location>
        <begin position="106"/>
        <end position="119"/>
    </location>
</feature>
<gene>
    <name evidence="8" type="ORF">QSP1433_LOCUS1713</name>
</gene>
<dbReference type="EMBL" id="HBHK01002857">
    <property type="protein sequence ID" value="CAD9666420.1"/>
    <property type="molecule type" value="Transcribed_RNA"/>
</dbReference>
<feature type="domain" description="Plectin/eS10 N-terminal" evidence="7">
    <location>
        <begin position="3"/>
        <end position="94"/>
    </location>
</feature>
<evidence type="ECO:0000256" key="4">
    <source>
        <dbReference type="ARBA" id="ARBA00022980"/>
    </source>
</evidence>
<dbReference type="GO" id="GO:0022627">
    <property type="term" value="C:cytosolic small ribosomal subunit"/>
    <property type="evidence" value="ECO:0007669"/>
    <property type="project" value="TreeGrafter"/>
</dbReference>
<feature type="compositionally biased region" description="Basic and acidic residues" evidence="6">
    <location>
        <begin position="145"/>
        <end position="156"/>
    </location>
</feature>
<evidence type="ECO:0000256" key="1">
    <source>
        <dbReference type="ARBA" id="ARBA00004496"/>
    </source>
</evidence>
<dbReference type="PANTHER" id="PTHR12146:SF0">
    <property type="entry name" value="RIBOSOMAL PROTEIN S10"/>
    <property type="match status" value="1"/>
</dbReference>
<dbReference type="Pfam" id="PF03501">
    <property type="entry name" value="S10_plectin"/>
    <property type="match status" value="1"/>
</dbReference>
<evidence type="ECO:0000256" key="5">
    <source>
        <dbReference type="ARBA" id="ARBA00023274"/>
    </source>
</evidence>
<dbReference type="GO" id="GO:0003735">
    <property type="term" value="F:structural constituent of ribosome"/>
    <property type="evidence" value="ECO:0007669"/>
    <property type="project" value="TreeGrafter"/>
</dbReference>
<sequence>MLLPKKNRVAVYSHLFKEGVMVAHKDYTKAKHESIDVSNLEVIHLMTSLKSRGYVRETFSWQWFYWFLTEEGVKYLREYLHLPEGIVPQTHKKQQVTAARPSGNRSYGGEGRGGYGKDGGAGRDFNPQFQGERGGFGRGSGGQDGYRREGGFGRGN</sequence>
<protein>
    <recommendedName>
        <fullName evidence="7">Plectin/eS10 N-terminal domain-containing protein</fullName>
    </recommendedName>
</protein>
<evidence type="ECO:0000313" key="8">
    <source>
        <dbReference type="EMBL" id="CAD9666420.1"/>
    </source>
</evidence>
<proteinExistence type="inferred from homology"/>
<evidence type="ECO:0000256" key="6">
    <source>
        <dbReference type="SAM" id="MobiDB-lite"/>
    </source>
</evidence>
<dbReference type="PANTHER" id="PTHR12146">
    <property type="entry name" value="40S RIBOSOMAL PROTEIN S10"/>
    <property type="match status" value="1"/>
</dbReference>
<evidence type="ECO:0000256" key="2">
    <source>
        <dbReference type="ARBA" id="ARBA00007278"/>
    </source>
</evidence>
<comment type="similarity">
    <text evidence="2">Belongs to the eukaryotic ribosomal protein eS10 family.</text>
</comment>
<dbReference type="GO" id="GO:0003723">
    <property type="term" value="F:RNA binding"/>
    <property type="evidence" value="ECO:0007669"/>
    <property type="project" value="TreeGrafter"/>
</dbReference>
<dbReference type="InterPro" id="IPR005326">
    <property type="entry name" value="Plectin_eS10_N"/>
</dbReference>
<accession>A0A7S2RBH2</accession>
<evidence type="ECO:0000256" key="3">
    <source>
        <dbReference type="ARBA" id="ARBA00022490"/>
    </source>
</evidence>
<keyword evidence="3" id="KW-0963">Cytoplasm</keyword>
<evidence type="ECO:0000259" key="7">
    <source>
        <dbReference type="Pfam" id="PF03501"/>
    </source>
</evidence>
<feature type="compositionally biased region" description="Gly residues" evidence="6">
    <location>
        <begin position="132"/>
        <end position="144"/>
    </location>
</feature>
<comment type="subcellular location">
    <subcellularLocation>
        <location evidence="1">Cytoplasm</location>
    </subcellularLocation>
</comment>
<organism evidence="8">
    <name type="scientific">Mucochytrium quahogii</name>
    <dbReference type="NCBI Taxonomy" id="96639"/>
    <lineage>
        <taxon>Eukaryota</taxon>
        <taxon>Sar</taxon>
        <taxon>Stramenopiles</taxon>
        <taxon>Bigyra</taxon>
        <taxon>Labyrinthulomycetes</taxon>
        <taxon>Thraustochytrida</taxon>
        <taxon>Thraustochytriidae</taxon>
        <taxon>Mucochytrium</taxon>
    </lineage>
</organism>
<dbReference type="FunFam" id="1.10.10.10:FF:000025">
    <property type="entry name" value="40S ribosomal protein S10"/>
    <property type="match status" value="1"/>
</dbReference>
<keyword evidence="5" id="KW-0687">Ribonucleoprotein</keyword>
<keyword evidence="4" id="KW-0689">Ribosomal protein</keyword>
<dbReference type="Gene3D" id="1.10.10.10">
    <property type="entry name" value="Winged helix-like DNA-binding domain superfamily/Winged helix DNA-binding domain"/>
    <property type="match status" value="1"/>
</dbReference>
<dbReference type="AlphaFoldDB" id="A0A7S2RBH2"/>
<dbReference type="InterPro" id="IPR036388">
    <property type="entry name" value="WH-like_DNA-bd_sf"/>
</dbReference>
<reference evidence="8" key="1">
    <citation type="submission" date="2021-01" db="EMBL/GenBank/DDBJ databases">
        <authorList>
            <person name="Corre E."/>
            <person name="Pelletier E."/>
            <person name="Niang G."/>
            <person name="Scheremetjew M."/>
            <person name="Finn R."/>
            <person name="Kale V."/>
            <person name="Holt S."/>
            <person name="Cochrane G."/>
            <person name="Meng A."/>
            <person name="Brown T."/>
            <person name="Cohen L."/>
        </authorList>
    </citation>
    <scope>NUCLEOTIDE SEQUENCE</scope>
    <source>
        <strain evidence="8">NY070348D</strain>
    </source>
</reference>
<dbReference type="InterPro" id="IPR037447">
    <property type="entry name" value="Ribosomal_eS10"/>
</dbReference>
<name>A0A7S2RBH2_9STRA</name>
<feature type="region of interest" description="Disordered" evidence="6">
    <location>
        <begin position="90"/>
        <end position="156"/>
    </location>
</feature>